<dbReference type="EMBL" id="OAOQ01000023">
    <property type="protein sequence ID" value="SNX74540.1"/>
    <property type="molecule type" value="Genomic_DNA"/>
</dbReference>
<reference evidence="2" key="1">
    <citation type="submission" date="2017-08" db="EMBL/GenBank/DDBJ databases">
        <authorList>
            <person name="Varghese N."/>
            <person name="Submissions S."/>
        </authorList>
    </citation>
    <scope>NUCLEOTIDE SEQUENCE [LARGE SCALE GENOMIC DNA]</scope>
    <source>
        <strain evidence="2">JA234</strain>
    </source>
</reference>
<protein>
    <submittedName>
        <fullName evidence="1">Uncharacterized protein</fullName>
    </submittedName>
</protein>
<accession>A0A285D405</accession>
<gene>
    <name evidence="1" type="ORF">SAMN05878503_12330</name>
</gene>
<dbReference type="OrthoDB" id="9989978at2"/>
<dbReference type="Proteomes" id="UP000219467">
    <property type="component" value="Unassembled WGS sequence"/>
</dbReference>
<name>A0A285D405_9RHOB</name>
<keyword evidence="2" id="KW-1185">Reference proteome</keyword>
<dbReference type="RefSeq" id="WP_097031721.1">
    <property type="nucleotide sequence ID" value="NZ_OAOQ01000023.1"/>
</dbReference>
<dbReference type="AlphaFoldDB" id="A0A285D405"/>
<proteinExistence type="predicted"/>
<evidence type="ECO:0000313" key="2">
    <source>
        <dbReference type="Proteomes" id="UP000219467"/>
    </source>
</evidence>
<evidence type="ECO:0000313" key="1">
    <source>
        <dbReference type="EMBL" id="SNX74540.1"/>
    </source>
</evidence>
<sequence length="158" mass="17833">MDQGVDCIPAFTTEATEGSRVTSLSGCVIRSVPSPVEGGDVPSWLEEHGRPAIARARRILLHVRNLEWERQSFAHYVLYRMPVPGQLALKWFHDRPVERAKYLALHNSGCTALSILAASGLLTRVDRELEADLRRGFRDEVLVILGKIVRKYRDEAQE</sequence>
<organism evidence="1 2">
    <name type="scientific">Cereibacter ovatus</name>
    <dbReference type="NCBI Taxonomy" id="439529"/>
    <lineage>
        <taxon>Bacteria</taxon>
        <taxon>Pseudomonadati</taxon>
        <taxon>Pseudomonadota</taxon>
        <taxon>Alphaproteobacteria</taxon>
        <taxon>Rhodobacterales</taxon>
        <taxon>Paracoccaceae</taxon>
        <taxon>Cereibacter</taxon>
    </lineage>
</organism>